<dbReference type="InterPro" id="IPR051049">
    <property type="entry name" value="Dienelactone_hydrolase-like"/>
</dbReference>
<dbReference type="SUPFAM" id="SSF53474">
    <property type="entry name" value="alpha/beta-Hydrolases"/>
    <property type="match status" value="1"/>
</dbReference>
<name>A0A3B0ZW79_9ZZZZ</name>
<dbReference type="InterPro" id="IPR002925">
    <property type="entry name" value="Dienelactn_hydro"/>
</dbReference>
<dbReference type="Pfam" id="PF01738">
    <property type="entry name" value="DLH"/>
    <property type="match status" value="1"/>
</dbReference>
<reference evidence="2" key="1">
    <citation type="submission" date="2018-06" db="EMBL/GenBank/DDBJ databases">
        <authorList>
            <person name="Zhirakovskaya E."/>
        </authorList>
    </citation>
    <scope>NUCLEOTIDE SEQUENCE</scope>
</reference>
<organism evidence="2">
    <name type="scientific">hydrothermal vent metagenome</name>
    <dbReference type="NCBI Taxonomy" id="652676"/>
    <lineage>
        <taxon>unclassified sequences</taxon>
        <taxon>metagenomes</taxon>
        <taxon>ecological metagenomes</taxon>
    </lineage>
</organism>
<dbReference type="AlphaFoldDB" id="A0A3B0ZW79"/>
<dbReference type="EMBL" id="UOFQ01000007">
    <property type="protein sequence ID" value="VAW84846.1"/>
    <property type="molecule type" value="Genomic_DNA"/>
</dbReference>
<accession>A0A3B0ZW79</accession>
<evidence type="ECO:0000259" key="1">
    <source>
        <dbReference type="Pfam" id="PF01738"/>
    </source>
</evidence>
<evidence type="ECO:0000313" key="2">
    <source>
        <dbReference type="EMBL" id="VAW84846.1"/>
    </source>
</evidence>
<feature type="domain" description="Dienelactone hydrolase" evidence="1">
    <location>
        <begin position="33"/>
        <end position="236"/>
    </location>
</feature>
<dbReference type="InterPro" id="IPR029058">
    <property type="entry name" value="AB_hydrolase_fold"/>
</dbReference>
<dbReference type="GO" id="GO:0016787">
    <property type="term" value="F:hydrolase activity"/>
    <property type="evidence" value="ECO:0007669"/>
    <property type="project" value="InterPro"/>
</dbReference>
<gene>
    <name evidence="2" type="ORF">MNBD_GAMMA17-557</name>
</gene>
<dbReference type="Gene3D" id="3.40.50.1820">
    <property type="entry name" value="alpha/beta hydrolase"/>
    <property type="match status" value="1"/>
</dbReference>
<proteinExistence type="predicted"/>
<dbReference type="PANTHER" id="PTHR46623">
    <property type="entry name" value="CARBOXYMETHYLENEBUTENOLIDASE-RELATED"/>
    <property type="match status" value="1"/>
</dbReference>
<protein>
    <recommendedName>
        <fullName evidence="1">Dienelactone hydrolase domain-containing protein</fullName>
    </recommendedName>
</protein>
<sequence length="239" mass="26664">MLRNCLLMVMCCLWASSASAEMTTLKTAYGTSFDAYVVGPVDAEIGIVIAHDRWGLADEVKVWADRYAKQGFRVVVADLFDGRPVLRDSMAKMVVAQTDPEWVTANLHGAIDYLKRRQDLVAAIGWGYGAKHLYQIASSNDADIDALVAFYAMPKGNQQVLERFDTPILGVFGRRDPAFGVEQLDEFQQVMLRLRKNLDVVTVNADSGFVNPMSSSYNAAASEEAWLAIQRFLKRHFTE</sequence>
<dbReference type="PANTHER" id="PTHR46623:SF7">
    <property type="entry name" value="CARBOXYMETHYLENEBUTENOLIDASE"/>
    <property type="match status" value="1"/>
</dbReference>